<organism evidence="4 5">
    <name type="scientific">Monosiga brevicollis</name>
    <name type="common">Choanoflagellate</name>
    <dbReference type="NCBI Taxonomy" id="81824"/>
    <lineage>
        <taxon>Eukaryota</taxon>
        <taxon>Choanoflagellata</taxon>
        <taxon>Craspedida</taxon>
        <taxon>Salpingoecidae</taxon>
        <taxon>Monosiga</taxon>
    </lineage>
</organism>
<gene>
    <name evidence="4" type="ORF">MONBRDRAFT_36308</name>
</gene>
<keyword evidence="3" id="KW-0732">Signal</keyword>
<sequence>MAVASRTRWSTRWIWVALMLYGVLASAAGLAVGKIEPTGAAVAASSNVSTSTTATVTISTVEPNTTTTVATTTTTGHENGTTATSTGQTTTSEATTTTSEATTTTTAHNNVTTTSPNVTTTTPDVTTTTTVAPTPKPDPARRQAYVHIFPSRDCSIGVGLDQAAIVASVAETNTSCRLSATGHYYQLALDPAHQRLVIARFYCVDHHCNNCDLDESNVNYKTCIPISTGEQLSFLFTNSSQICASPATNQTQSDLSSVFAVNFPTSNTCSSASNSNITNLGSPDDTCRKSSDGSAYQLSYIGTAGTYVLKRHCQLVGGACQNCTEHITGTASSCEHPPQGGTLQFVPHSQVPECVPASNKHSSKRYAGAVAGGVMGGLFVVLLGFFAYLRYGSSHKRSGYDTVQ</sequence>
<keyword evidence="2" id="KW-1133">Transmembrane helix</keyword>
<dbReference type="RefSeq" id="XP_001744257.1">
    <property type="nucleotide sequence ID" value="XM_001744205.1"/>
</dbReference>
<evidence type="ECO:0000256" key="1">
    <source>
        <dbReference type="SAM" id="MobiDB-lite"/>
    </source>
</evidence>
<feature type="transmembrane region" description="Helical" evidence="2">
    <location>
        <begin position="366"/>
        <end position="389"/>
    </location>
</feature>
<feature type="chain" id="PRO_5002744935" evidence="3">
    <location>
        <begin position="26"/>
        <end position="404"/>
    </location>
</feature>
<dbReference type="OMA" id="CHDSACH"/>
<evidence type="ECO:0000256" key="2">
    <source>
        <dbReference type="SAM" id="Phobius"/>
    </source>
</evidence>
<keyword evidence="5" id="KW-1185">Reference proteome</keyword>
<dbReference type="KEGG" id="mbr:MONBRDRAFT_36308"/>
<keyword evidence="2" id="KW-0472">Membrane</keyword>
<dbReference type="EMBL" id="CH991546">
    <property type="protein sequence ID" value="EDQ90960.1"/>
    <property type="molecule type" value="Genomic_DNA"/>
</dbReference>
<evidence type="ECO:0000313" key="4">
    <source>
        <dbReference type="EMBL" id="EDQ90960.1"/>
    </source>
</evidence>
<dbReference type="GeneID" id="5889464"/>
<proteinExistence type="predicted"/>
<feature type="compositionally biased region" description="Low complexity" evidence="1">
    <location>
        <begin position="65"/>
        <end position="133"/>
    </location>
</feature>
<keyword evidence="2" id="KW-0812">Transmembrane</keyword>
<dbReference type="InParanoid" id="A9UUT2"/>
<evidence type="ECO:0000256" key="3">
    <source>
        <dbReference type="SAM" id="SignalP"/>
    </source>
</evidence>
<accession>A9UUT2</accession>
<evidence type="ECO:0000313" key="5">
    <source>
        <dbReference type="Proteomes" id="UP000001357"/>
    </source>
</evidence>
<name>A9UUT2_MONBE</name>
<feature type="signal peptide" evidence="3">
    <location>
        <begin position="1"/>
        <end position="25"/>
    </location>
</feature>
<dbReference type="Proteomes" id="UP000001357">
    <property type="component" value="Unassembled WGS sequence"/>
</dbReference>
<reference evidence="4 5" key="1">
    <citation type="journal article" date="2008" name="Nature">
        <title>The genome of the choanoflagellate Monosiga brevicollis and the origin of metazoans.</title>
        <authorList>
            <consortium name="JGI Sequencing"/>
            <person name="King N."/>
            <person name="Westbrook M.J."/>
            <person name="Young S.L."/>
            <person name="Kuo A."/>
            <person name="Abedin M."/>
            <person name="Chapman J."/>
            <person name="Fairclough S."/>
            <person name="Hellsten U."/>
            <person name="Isogai Y."/>
            <person name="Letunic I."/>
            <person name="Marr M."/>
            <person name="Pincus D."/>
            <person name="Putnam N."/>
            <person name="Rokas A."/>
            <person name="Wright K.J."/>
            <person name="Zuzow R."/>
            <person name="Dirks W."/>
            <person name="Good M."/>
            <person name="Goodstein D."/>
            <person name="Lemons D."/>
            <person name="Li W."/>
            <person name="Lyons J.B."/>
            <person name="Morris A."/>
            <person name="Nichols S."/>
            <person name="Richter D.J."/>
            <person name="Salamov A."/>
            <person name="Bork P."/>
            <person name="Lim W.A."/>
            <person name="Manning G."/>
            <person name="Miller W.T."/>
            <person name="McGinnis W."/>
            <person name="Shapiro H."/>
            <person name="Tjian R."/>
            <person name="Grigoriev I.V."/>
            <person name="Rokhsar D."/>
        </authorList>
    </citation>
    <scope>NUCLEOTIDE SEQUENCE [LARGE SCALE GENOMIC DNA]</scope>
    <source>
        <strain evidence="5">MX1 / ATCC 50154</strain>
    </source>
</reference>
<dbReference type="AlphaFoldDB" id="A9UUT2"/>
<protein>
    <submittedName>
        <fullName evidence="4">Uncharacterized protein</fullName>
    </submittedName>
</protein>
<feature type="region of interest" description="Disordered" evidence="1">
    <location>
        <begin position="65"/>
        <end position="140"/>
    </location>
</feature>